<dbReference type="InterPro" id="IPR001387">
    <property type="entry name" value="Cro/C1-type_HTH"/>
</dbReference>
<sequence>MQAELFELLKTVLKARRMTYADLAGLLELSEPTIKRIFAERDCKLSRMNEICAALGLTLDDLVAEANRIDVQPTRLTDRQEARLAEDRPAFNLFLLLLDGMTIQAIKEHYQLEEQRIFELGLKLEKMGLAEVMSGNHVRLTAQSPVEFRRDGPLHQALVKLNMAFVRNTYLAQDTEHSAYLTQTRRMTHRTAQHILARLRDVQVELSNLARRDQLTQPDNALQSFKIGIALSPIVFSELLSLTEASS</sequence>
<feature type="domain" description="HTH cro/C1-type" evidence="1">
    <location>
        <begin position="9"/>
        <end position="62"/>
    </location>
</feature>
<dbReference type="SMART" id="SM00530">
    <property type="entry name" value="HTH_XRE"/>
    <property type="match status" value="1"/>
</dbReference>
<proteinExistence type="predicted"/>
<dbReference type="InterPro" id="IPR010982">
    <property type="entry name" value="Lambda_DNA-bd_dom_sf"/>
</dbReference>
<gene>
    <name evidence="2" type="ORF">So717_42030</name>
</gene>
<evidence type="ECO:0000259" key="1">
    <source>
        <dbReference type="PROSITE" id="PS50943"/>
    </source>
</evidence>
<dbReference type="Pfam" id="PF13443">
    <property type="entry name" value="HTH_26"/>
    <property type="match status" value="1"/>
</dbReference>
<dbReference type="AlphaFoldDB" id="A0A640VYI5"/>
<dbReference type="Proteomes" id="UP000436522">
    <property type="component" value="Unassembled WGS sequence"/>
</dbReference>
<dbReference type="Gene3D" id="1.10.260.40">
    <property type="entry name" value="lambda repressor-like DNA-binding domains"/>
    <property type="match status" value="1"/>
</dbReference>
<evidence type="ECO:0000313" key="3">
    <source>
        <dbReference type="Proteomes" id="UP000436522"/>
    </source>
</evidence>
<dbReference type="SUPFAM" id="SSF47413">
    <property type="entry name" value="lambda repressor-like DNA-binding domains"/>
    <property type="match status" value="1"/>
</dbReference>
<reference evidence="2 3" key="1">
    <citation type="submission" date="2019-12" db="EMBL/GenBank/DDBJ databases">
        <title>Roseobacter cerasinus sp. nov., isolated from seawater around aquaculture.</title>
        <authorList>
            <person name="Muramatsu S."/>
            <person name="Takabe Y."/>
            <person name="Mori K."/>
            <person name="Takaichi S."/>
            <person name="Hanada S."/>
        </authorList>
    </citation>
    <scope>NUCLEOTIDE SEQUENCE [LARGE SCALE GENOMIC DNA]</scope>
    <source>
        <strain evidence="2 3">AI77</strain>
    </source>
</reference>
<dbReference type="GO" id="GO:0003677">
    <property type="term" value="F:DNA binding"/>
    <property type="evidence" value="ECO:0007669"/>
    <property type="project" value="InterPro"/>
</dbReference>
<name>A0A640VYI5_9RHOB</name>
<keyword evidence="3" id="KW-1185">Reference proteome</keyword>
<dbReference type="EMBL" id="BLIV01000012">
    <property type="protein sequence ID" value="GFE52450.1"/>
    <property type="molecule type" value="Genomic_DNA"/>
</dbReference>
<organism evidence="2 3">
    <name type="scientific">Roseobacter cerasinus</name>
    <dbReference type="NCBI Taxonomy" id="2602289"/>
    <lineage>
        <taxon>Bacteria</taxon>
        <taxon>Pseudomonadati</taxon>
        <taxon>Pseudomonadota</taxon>
        <taxon>Alphaproteobacteria</taxon>
        <taxon>Rhodobacterales</taxon>
        <taxon>Roseobacteraceae</taxon>
        <taxon>Roseobacter</taxon>
    </lineage>
</organism>
<evidence type="ECO:0000313" key="2">
    <source>
        <dbReference type="EMBL" id="GFE52450.1"/>
    </source>
</evidence>
<accession>A0A640VYI5</accession>
<protein>
    <submittedName>
        <fullName evidence="2">Transcriptional regulator</fullName>
    </submittedName>
</protein>
<comment type="caution">
    <text evidence="2">The sequence shown here is derived from an EMBL/GenBank/DDBJ whole genome shotgun (WGS) entry which is preliminary data.</text>
</comment>
<dbReference type="PROSITE" id="PS50943">
    <property type="entry name" value="HTH_CROC1"/>
    <property type="match status" value="1"/>
</dbReference>